<protein>
    <submittedName>
        <fullName evidence="2">Uncharacterized protein</fullName>
    </submittedName>
</protein>
<dbReference type="EMBL" id="JH793491">
    <property type="protein sequence ID" value="ELQ44537.1"/>
    <property type="molecule type" value="Genomic_DNA"/>
</dbReference>
<sequence length="289" mass="32131">METRTPNRSIDPETAGLLRKATELNLAHGIEVAIYIKNKDREMCFVTKESLVPRWDDNSKITKRQLGEQDCKHSGSWLHLDADSSSPYIRSGPCSFEPDHEEIRIGSVPSSSPSIQRGSTIHFPSTPILDSVEKPSPFSPALSPLPSYQSSLASSSPAGLLSDQVDADSSQPYPQPDPHPTLLQPCSPVEKGDSFHTFQKSVPQWIESPSLLPSPFPLMPKRKLPPLSPRLNIGSRESSSGNFPSTYIPQRHPPSCTLTILEQMLESQKRAIEYTSENDRPTKKPRWIK</sequence>
<organism evidence="2">
    <name type="scientific">Pyricularia oryzae (strain Y34)</name>
    <name type="common">Rice blast fungus</name>
    <name type="synonym">Magnaporthe oryzae</name>
    <dbReference type="NCBI Taxonomy" id="1143189"/>
    <lineage>
        <taxon>Eukaryota</taxon>
        <taxon>Fungi</taxon>
        <taxon>Dikarya</taxon>
        <taxon>Ascomycota</taxon>
        <taxon>Pezizomycotina</taxon>
        <taxon>Sordariomycetes</taxon>
        <taxon>Sordariomycetidae</taxon>
        <taxon>Magnaporthales</taxon>
        <taxon>Pyriculariaceae</taxon>
        <taxon>Pyricularia</taxon>
    </lineage>
</organism>
<gene>
    <name evidence="2" type="ORF">OOU_Y34scaffold00079g3</name>
</gene>
<feature type="region of interest" description="Disordered" evidence="1">
    <location>
        <begin position="227"/>
        <end position="251"/>
    </location>
</feature>
<accession>A0AA97PRR8</accession>
<feature type="compositionally biased region" description="Polar residues" evidence="1">
    <location>
        <begin position="108"/>
        <end position="123"/>
    </location>
</feature>
<evidence type="ECO:0000313" key="2">
    <source>
        <dbReference type="EMBL" id="ELQ44537.1"/>
    </source>
</evidence>
<feature type="region of interest" description="Disordered" evidence="1">
    <location>
        <begin position="95"/>
        <end position="194"/>
    </location>
</feature>
<dbReference type="AlphaFoldDB" id="A0AA97PRR8"/>
<reference evidence="2" key="1">
    <citation type="journal article" date="2012" name="PLoS Genet.">
        <title>Comparative analysis of the genomes of two field isolates of the rice blast fungus Magnaporthe oryzae.</title>
        <authorList>
            <person name="Xue M."/>
            <person name="Yang J."/>
            <person name="Li Z."/>
            <person name="Hu S."/>
            <person name="Yao N."/>
            <person name="Dean R.A."/>
            <person name="Zhao W."/>
            <person name="Shen M."/>
            <person name="Zhang H."/>
            <person name="Li C."/>
            <person name="Liu L."/>
            <person name="Cao L."/>
            <person name="Xu X."/>
            <person name="Xing Y."/>
            <person name="Hsiang T."/>
            <person name="Zhang Z."/>
            <person name="Xu J.R."/>
            <person name="Peng Y.L."/>
        </authorList>
    </citation>
    <scope>NUCLEOTIDE SEQUENCE</scope>
    <source>
        <strain evidence="2">Y34</strain>
    </source>
</reference>
<feature type="compositionally biased region" description="Low complexity" evidence="1">
    <location>
        <begin position="135"/>
        <end position="162"/>
    </location>
</feature>
<dbReference type="Proteomes" id="UP000011086">
    <property type="component" value="Unassembled WGS sequence"/>
</dbReference>
<name>A0AA97PRR8_PYRO3</name>
<proteinExistence type="predicted"/>
<feature type="compositionally biased region" description="Polar residues" evidence="1">
    <location>
        <begin position="235"/>
        <end position="248"/>
    </location>
</feature>
<evidence type="ECO:0000256" key="1">
    <source>
        <dbReference type="SAM" id="MobiDB-lite"/>
    </source>
</evidence>